<dbReference type="GO" id="GO:0004791">
    <property type="term" value="F:thioredoxin-disulfide reductase (NADPH) activity"/>
    <property type="evidence" value="ECO:0007669"/>
    <property type="project" value="UniProtKB-EC"/>
</dbReference>
<name>A0A1G4WZN4_9MYCO</name>
<dbReference type="InterPro" id="IPR050097">
    <property type="entry name" value="Ferredoxin-NADP_redctase_2"/>
</dbReference>
<dbReference type="Gene3D" id="3.40.50.1820">
    <property type="entry name" value="alpha/beta hydrolase"/>
    <property type="match status" value="1"/>
</dbReference>
<evidence type="ECO:0000256" key="3">
    <source>
        <dbReference type="ARBA" id="ARBA00048132"/>
    </source>
</evidence>
<dbReference type="InterPro" id="IPR029058">
    <property type="entry name" value="AB_hydrolase_fold"/>
</dbReference>
<evidence type="ECO:0000256" key="4">
    <source>
        <dbReference type="PROSITE-ProRule" id="PRU10038"/>
    </source>
</evidence>
<accession>A0A1G4WZN4</accession>
<dbReference type="PANTHER" id="PTHR48105">
    <property type="entry name" value="THIOREDOXIN REDUCTASE 1-RELATED-RELATED"/>
    <property type="match status" value="1"/>
</dbReference>
<dbReference type="PRINTS" id="PR00368">
    <property type="entry name" value="FADPNR"/>
</dbReference>
<evidence type="ECO:0000313" key="7">
    <source>
        <dbReference type="Proteomes" id="UP000199707"/>
    </source>
</evidence>
<dbReference type="Gene3D" id="3.50.50.60">
    <property type="entry name" value="FAD/NAD(P)-binding domain"/>
    <property type="match status" value="2"/>
</dbReference>
<dbReference type="CDD" id="cd00038">
    <property type="entry name" value="CAP_ED"/>
    <property type="match status" value="1"/>
</dbReference>
<dbReference type="Pfam" id="PF07992">
    <property type="entry name" value="Pyr_redox_2"/>
    <property type="match status" value="1"/>
</dbReference>
<evidence type="ECO:0000256" key="2">
    <source>
        <dbReference type="ARBA" id="ARBA00023002"/>
    </source>
</evidence>
<dbReference type="SMART" id="SM00100">
    <property type="entry name" value="cNMP"/>
    <property type="match status" value="1"/>
</dbReference>
<keyword evidence="2" id="KW-0560">Oxidoreductase</keyword>
<comment type="catalytic activity">
    <reaction evidence="3">
        <text>[thioredoxin]-dithiol + NADP(+) = [thioredoxin]-disulfide + NADPH + H(+)</text>
        <dbReference type="Rhea" id="RHEA:20345"/>
        <dbReference type="Rhea" id="RHEA-COMP:10698"/>
        <dbReference type="Rhea" id="RHEA-COMP:10700"/>
        <dbReference type="ChEBI" id="CHEBI:15378"/>
        <dbReference type="ChEBI" id="CHEBI:29950"/>
        <dbReference type="ChEBI" id="CHEBI:50058"/>
        <dbReference type="ChEBI" id="CHEBI:57783"/>
        <dbReference type="ChEBI" id="CHEBI:58349"/>
        <dbReference type="EC" id="1.8.1.9"/>
    </reaction>
</comment>
<proteinExistence type="predicted"/>
<dbReference type="InterPro" id="IPR023753">
    <property type="entry name" value="FAD/NAD-binding_dom"/>
</dbReference>
<dbReference type="RefSeq" id="WP_090363973.1">
    <property type="nucleotide sequence ID" value="NZ_FMUB01000016.1"/>
</dbReference>
<reference evidence="7" key="1">
    <citation type="submission" date="2016-10" db="EMBL/GenBank/DDBJ databases">
        <authorList>
            <person name="Varghese N."/>
            <person name="Submissions S."/>
        </authorList>
    </citation>
    <scope>NUCLEOTIDE SEQUENCE [LARGE SCALE GENOMIC DNA]</scope>
    <source>
        <strain evidence="7">UNC267MFSha1.1M11</strain>
    </source>
</reference>
<evidence type="ECO:0000259" key="5">
    <source>
        <dbReference type="PROSITE" id="PS50042"/>
    </source>
</evidence>
<dbReference type="STRING" id="1502745.SAMN02799620_05779"/>
<dbReference type="InterPro" id="IPR000595">
    <property type="entry name" value="cNMP-bd_dom"/>
</dbReference>
<organism evidence="6 7">
    <name type="scientific">Mycolicibacterium fluoranthenivorans</name>
    <dbReference type="NCBI Taxonomy" id="258505"/>
    <lineage>
        <taxon>Bacteria</taxon>
        <taxon>Bacillati</taxon>
        <taxon>Actinomycetota</taxon>
        <taxon>Actinomycetes</taxon>
        <taxon>Mycobacteriales</taxon>
        <taxon>Mycobacteriaceae</taxon>
        <taxon>Mycolicibacterium</taxon>
    </lineage>
</organism>
<keyword evidence="1" id="KW-0285">Flavoprotein</keyword>
<feature type="active site" evidence="4">
    <location>
        <position position="121"/>
    </location>
</feature>
<dbReference type="Pfam" id="PF00027">
    <property type="entry name" value="cNMP_binding"/>
    <property type="match status" value="1"/>
</dbReference>
<gene>
    <name evidence="6" type="ORF">SAMN02799620_05779</name>
</gene>
<dbReference type="InterPro" id="IPR018490">
    <property type="entry name" value="cNMP-bd_dom_sf"/>
</dbReference>
<evidence type="ECO:0000256" key="1">
    <source>
        <dbReference type="ARBA" id="ARBA00022630"/>
    </source>
</evidence>
<dbReference type="Proteomes" id="UP000199707">
    <property type="component" value="Unassembled WGS sequence"/>
</dbReference>
<dbReference type="InterPro" id="IPR036188">
    <property type="entry name" value="FAD/NAD-bd_sf"/>
</dbReference>
<dbReference type="Pfam" id="PF07859">
    <property type="entry name" value="Abhydrolase_3"/>
    <property type="match status" value="1"/>
</dbReference>
<dbReference type="Gene3D" id="2.60.120.10">
    <property type="entry name" value="Jelly Rolls"/>
    <property type="match status" value="1"/>
</dbReference>
<dbReference type="PRINTS" id="PR00469">
    <property type="entry name" value="PNDRDTASEII"/>
</dbReference>
<evidence type="ECO:0000313" key="6">
    <source>
        <dbReference type="EMBL" id="SCX32990.1"/>
    </source>
</evidence>
<dbReference type="InterPro" id="IPR033140">
    <property type="entry name" value="Lipase_GDXG_put_SER_AS"/>
</dbReference>
<dbReference type="AlphaFoldDB" id="A0A1G4WZN4"/>
<dbReference type="SUPFAM" id="SSF51206">
    <property type="entry name" value="cAMP-binding domain-like"/>
    <property type="match status" value="1"/>
</dbReference>
<dbReference type="PROSITE" id="PS01174">
    <property type="entry name" value="LIPASE_GDXG_SER"/>
    <property type="match status" value="1"/>
</dbReference>
<feature type="domain" description="Cyclic nucleotide-binding" evidence="5">
    <location>
        <begin position="300"/>
        <end position="406"/>
    </location>
</feature>
<dbReference type="SUPFAM" id="SSF53474">
    <property type="entry name" value="alpha/beta-Hydrolases"/>
    <property type="match status" value="1"/>
</dbReference>
<dbReference type="EMBL" id="FMUB01000016">
    <property type="protein sequence ID" value="SCX32990.1"/>
    <property type="molecule type" value="Genomic_DNA"/>
</dbReference>
<sequence>MTGPVAGVDTDHEEWTIVDCEDLGVIKVRLVRPTAITDPVPAIVFLRGGDLFPEAAGSRDRLVQQLVLQTGATVVCPDYGSVWSARYPRTVEQIYAVCRWVLAHGAAHGIDPTRMAIAGDSAGATLAISVALMSVQRNEFALRFLAAFCPLTDPGRDTPSHRLFADGYLLSSATAGHWWRQYSADRPTPETWGAGAHPAHFAGLPPTLIITAEADPVRDEGEALAALLRQADVPTTSVRYGGTVHDFVALDSLAETESAKAALRQATSLLALALGCSATSGVNPAAPPLTDNQWDVLTSYGTRHDVRSGETLFQAGQAGCDMIVVEAGTVEVVRRATADSAEMLVAHYGPRQFTGELNLLTGQATYFDARVATAGAIVRIDPREFRRLMDEQPDLSDVILRSLVARRQNLLTRQAGTVEILAGAPSAHTLALHTYLDRLQLPFTWTDFRSAAGARLAQGTGLSAADLPAVVTAESVIRQATPERLAQAFGLAGGAFESGDVDVVVIGAGPAGLGAAVYGASEGLRTLVLDSVAPGGQAANSSRIENYLGFTSGLSGAELTGRATIQAQKFGARIDSPRRVVGVQAAAGRIEVHLADATVITTGAVVIATGARYRSLPIERWTDFEGAGIYYAATELEARRCTDAPVTVVGGANSAGQAALFLADRGSAVDICVRSSSLTASMSAYLAERIVAHPRITVHTRTEVTGLAGADHLTAITTTSNRSDGQVIRTERDCVGLFCFIGAAPATDWLTGVALDDRGFMLTDAQIPADSLGPEWAALGRRPLPFETSVPAIMAVGDVRAGSIKRVAAAVGEGSSAISSVHAARAIRATV</sequence>
<protein>
    <submittedName>
        <fullName evidence="6">Thioredoxin reductase</fullName>
    </submittedName>
</protein>
<dbReference type="GO" id="GO:0016787">
    <property type="term" value="F:hydrolase activity"/>
    <property type="evidence" value="ECO:0007669"/>
    <property type="project" value="InterPro"/>
</dbReference>
<dbReference type="PROSITE" id="PS50042">
    <property type="entry name" value="CNMP_BINDING_3"/>
    <property type="match status" value="1"/>
</dbReference>
<dbReference type="InterPro" id="IPR014710">
    <property type="entry name" value="RmlC-like_jellyroll"/>
</dbReference>
<dbReference type="InterPro" id="IPR013094">
    <property type="entry name" value="AB_hydrolase_3"/>
</dbReference>
<dbReference type="SUPFAM" id="SSF51905">
    <property type="entry name" value="FAD/NAD(P)-binding domain"/>
    <property type="match status" value="1"/>
</dbReference>